<name>A0AC61Y7E9_9FLAO</name>
<keyword evidence="2" id="KW-1185">Reference proteome</keyword>
<reference evidence="1" key="1">
    <citation type="submission" date="2019-09" db="EMBL/GenBank/DDBJ databases">
        <authorList>
            <person name="Rodrigo-Torres L."/>
            <person name="Arahal R. D."/>
            <person name="Lucena T."/>
        </authorList>
    </citation>
    <scope>NUCLEOTIDE SEQUENCE</scope>
    <source>
        <strain evidence="1">ISS653</strain>
    </source>
</reference>
<protein>
    <submittedName>
        <fullName evidence="1">Uncharacterized protein</fullName>
    </submittedName>
</protein>
<sequence>MKHIFFSTIILILCLSSCTTSMSPSQVNNTLPGLTTAKYYNQLQAIEAKKDNKCKLIAKDRTYLASIGFMPKDDLKNAAKGIDEWVIIDGPMQTFY</sequence>
<proteinExistence type="predicted"/>
<comment type="caution">
    <text evidence="1">The sequence shown here is derived from an EMBL/GenBank/DDBJ whole genome shotgun (WGS) entry which is preliminary data.</text>
</comment>
<dbReference type="Proteomes" id="UP000356253">
    <property type="component" value="Unassembled WGS sequence"/>
</dbReference>
<organism evidence="1 2">
    <name type="scientific">Mesonia oceanica</name>
    <dbReference type="NCBI Taxonomy" id="2687242"/>
    <lineage>
        <taxon>Bacteria</taxon>
        <taxon>Pseudomonadati</taxon>
        <taxon>Bacteroidota</taxon>
        <taxon>Flavobacteriia</taxon>
        <taxon>Flavobacteriales</taxon>
        <taxon>Flavobacteriaceae</taxon>
        <taxon>Mesonia</taxon>
    </lineage>
</organism>
<accession>A0AC61Y7E9</accession>
<evidence type="ECO:0000313" key="1">
    <source>
        <dbReference type="EMBL" id="VVV00402.1"/>
    </source>
</evidence>
<dbReference type="EMBL" id="CABVMM010000006">
    <property type="protein sequence ID" value="VVV00402.1"/>
    <property type="molecule type" value="Genomic_DNA"/>
</dbReference>
<gene>
    <name evidence="1" type="ORF">FVB9532_01672</name>
</gene>
<evidence type="ECO:0000313" key="2">
    <source>
        <dbReference type="Proteomes" id="UP000356253"/>
    </source>
</evidence>